<dbReference type="OrthoDB" id="37622at2"/>
<dbReference type="PANTHER" id="PTHR23419">
    <property type="entry name" value="DIVALENT CATION TOLERANCE CUTA-RELATED"/>
    <property type="match status" value="1"/>
</dbReference>
<dbReference type="GO" id="GO:0010038">
    <property type="term" value="P:response to metal ion"/>
    <property type="evidence" value="ECO:0007669"/>
    <property type="project" value="InterPro"/>
</dbReference>
<sequence length="107" mass="11656">MENVLTCFSTCPDAATAERIARALVDARLAACVNLLPDVRSVYRWDGDVVVDDEVLLMIKTTPAQLPALRERLVALHPYETPELVALPVADGLPAYLQWVADSTGAH</sequence>
<gene>
    <name evidence="2" type="ORF">E2F49_08635</name>
</gene>
<dbReference type="InterPro" id="IPR015867">
    <property type="entry name" value="N-reg_PII/ATP_PRibTrfase_C"/>
</dbReference>
<evidence type="ECO:0000313" key="3">
    <source>
        <dbReference type="Proteomes" id="UP000295543"/>
    </source>
</evidence>
<dbReference type="SUPFAM" id="SSF54913">
    <property type="entry name" value="GlnB-like"/>
    <property type="match status" value="1"/>
</dbReference>
<proteinExistence type="inferred from homology"/>
<accession>A0A4R5U9Y7</accession>
<dbReference type="Proteomes" id="UP000295543">
    <property type="component" value="Unassembled WGS sequence"/>
</dbReference>
<dbReference type="InterPro" id="IPR004323">
    <property type="entry name" value="Ion_tolerance_CutA"/>
</dbReference>
<evidence type="ECO:0000256" key="1">
    <source>
        <dbReference type="ARBA" id="ARBA00010169"/>
    </source>
</evidence>
<protein>
    <submittedName>
        <fullName evidence="2">Divalent-cation tolerance protein CutA</fullName>
    </submittedName>
</protein>
<dbReference type="PANTHER" id="PTHR23419:SF8">
    <property type="entry name" value="FI09726P"/>
    <property type="match status" value="1"/>
</dbReference>
<dbReference type="RefSeq" id="WP_133393540.1">
    <property type="nucleotide sequence ID" value="NZ_SMTG01000003.1"/>
</dbReference>
<dbReference type="AlphaFoldDB" id="A0A4R5U9Y7"/>
<evidence type="ECO:0000313" key="2">
    <source>
        <dbReference type="EMBL" id="TDK31505.1"/>
    </source>
</evidence>
<dbReference type="Gene3D" id="3.30.70.120">
    <property type="match status" value="1"/>
</dbReference>
<dbReference type="EMBL" id="SMTG01000003">
    <property type="protein sequence ID" value="TDK31505.1"/>
    <property type="molecule type" value="Genomic_DNA"/>
</dbReference>
<dbReference type="GO" id="GO:0005507">
    <property type="term" value="F:copper ion binding"/>
    <property type="evidence" value="ECO:0007669"/>
    <property type="project" value="TreeGrafter"/>
</dbReference>
<comment type="similarity">
    <text evidence="1">Belongs to the CutA family.</text>
</comment>
<keyword evidence="3" id="KW-1185">Reference proteome</keyword>
<organism evidence="2 3">
    <name type="scientific">Luteimonas terrae</name>
    <dbReference type="NCBI Taxonomy" id="1530191"/>
    <lineage>
        <taxon>Bacteria</taxon>
        <taxon>Pseudomonadati</taxon>
        <taxon>Pseudomonadota</taxon>
        <taxon>Gammaproteobacteria</taxon>
        <taxon>Lysobacterales</taxon>
        <taxon>Lysobacteraceae</taxon>
        <taxon>Luteimonas</taxon>
    </lineage>
</organism>
<reference evidence="2 3" key="1">
    <citation type="submission" date="2019-03" db="EMBL/GenBank/DDBJ databases">
        <title>Luteimonas zhaokaii sp.nov., isolated from the rectal contents of Plateau pika in Yushu, Qinghai Province, China.</title>
        <authorList>
            <person name="Zhang G."/>
        </authorList>
    </citation>
    <scope>NUCLEOTIDE SEQUENCE [LARGE SCALE GENOMIC DNA]</scope>
    <source>
        <strain evidence="2 3">THG-MD21</strain>
    </source>
</reference>
<dbReference type="Pfam" id="PF03091">
    <property type="entry name" value="CutA1"/>
    <property type="match status" value="1"/>
</dbReference>
<name>A0A4R5U9Y7_9GAMM</name>
<comment type="caution">
    <text evidence="2">The sequence shown here is derived from an EMBL/GenBank/DDBJ whole genome shotgun (WGS) entry which is preliminary data.</text>
</comment>
<dbReference type="InterPro" id="IPR011322">
    <property type="entry name" value="N-reg_PII-like_a/b"/>
</dbReference>